<gene>
    <name evidence="2" type="ORF">PGLA2088_LOCUS23129</name>
</gene>
<feature type="region of interest" description="Disordered" evidence="1">
    <location>
        <begin position="78"/>
        <end position="104"/>
    </location>
</feature>
<dbReference type="AlphaFoldDB" id="A0A813JL09"/>
<accession>A0A813JL09</accession>
<proteinExistence type="predicted"/>
<name>A0A813JL09_POLGL</name>
<feature type="non-terminal residue" evidence="2">
    <location>
        <position position="162"/>
    </location>
</feature>
<dbReference type="Proteomes" id="UP000626109">
    <property type="component" value="Unassembled WGS sequence"/>
</dbReference>
<protein>
    <submittedName>
        <fullName evidence="2">Uncharacterized protein</fullName>
    </submittedName>
</protein>
<feature type="compositionally biased region" description="Basic and acidic residues" evidence="1">
    <location>
        <begin position="82"/>
        <end position="102"/>
    </location>
</feature>
<evidence type="ECO:0000256" key="1">
    <source>
        <dbReference type="SAM" id="MobiDB-lite"/>
    </source>
</evidence>
<sequence>WLYRTPEGSTDVPGRPRKEGFFFHVQPDSRQYCRIIVFRFDLQGVELGGASRILQHRHDRPGHGLKVELRRLPASSYLQGQEDAHHRPQNEQGRLRNQDPRRSKVIKGGMDGQRVLSRGVQQDHHHRLLVSGGAADRLLGHEDVQQRCWRRPRPPEHDFARP</sequence>
<reference evidence="2" key="1">
    <citation type="submission" date="2021-02" db="EMBL/GenBank/DDBJ databases">
        <authorList>
            <person name="Dougan E. K."/>
            <person name="Rhodes N."/>
            <person name="Thang M."/>
            <person name="Chan C."/>
        </authorList>
    </citation>
    <scope>NUCLEOTIDE SEQUENCE</scope>
</reference>
<dbReference type="EMBL" id="CAJNNW010026115">
    <property type="protein sequence ID" value="CAE8682807.1"/>
    <property type="molecule type" value="Genomic_DNA"/>
</dbReference>
<comment type="caution">
    <text evidence="2">The sequence shown here is derived from an EMBL/GenBank/DDBJ whole genome shotgun (WGS) entry which is preliminary data.</text>
</comment>
<feature type="non-terminal residue" evidence="2">
    <location>
        <position position="1"/>
    </location>
</feature>
<organism evidence="2 3">
    <name type="scientific">Polarella glacialis</name>
    <name type="common">Dinoflagellate</name>
    <dbReference type="NCBI Taxonomy" id="89957"/>
    <lineage>
        <taxon>Eukaryota</taxon>
        <taxon>Sar</taxon>
        <taxon>Alveolata</taxon>
        <taxon>Dinophyceae</taxon>
        <taxon>Suessiales</taxon>
        <taxon>Suessiaceae</taxon>
        <taxon>Polarella</taxon>
    </lineage>
</organism>
<evidence type="ECO:0000313" key="3">
    <source>
        <dbReference type="Proteomes" id="UP000626109"/>
    </source>
</evidence>
<evidence type="ECO:0000313" key="2">
    <source>
        <dbReference type="EMBL" id="CAE8682807.1"/>
    </source>
</evidence>